<reference evidence="2" key="2">
    <citation type="submission" date="2015-01" db="EMBL/GenBank/DDBJ databases">
        <title>Evolutionary Origins and Diversification of the Mycorrhizal Mutualists.</title>
        <authorList>
            <consortium name="DOE Joint Genome Institute"/>
            <consortium name="Mycorrhizal Genomics Consortium"/>
            <person name="Kohler A."/>
            <person name="Kuo A."/>
            <person name="Nagy L.G."/>
            <person name="Floudas D."/>
            <person name="Copeland A."/>
            <person name="Barry K.W."/>
            <person name="Cichocki N."/>
            <person name="Veneault-Fourrey C."/>
            <person name="LaButti K."/>
            <person name="Lindquist E.A."/>
            <person name="Lipzen A."/>
            <person name="Lundell T."/>
            <person name="Morin E."/>
            <person name="Murat C."/>
            <person name="Riley R."/>
            <person name="Ohm R."/>
            <person name="Sun H."/>
            <person name="Tunlid A."/>
            <person name="Henrissat B."/>
            <person name="Grigoriev I.V."/>
            <person name="Hibbett D.S."/>
            <person name="Martin F."/>
        </authorList>
    </citation>
    <scope>NUCLEOTIDE SEQUENCE [LARGE SCALE GENOMIC DNA]</scope>
    <source>
        <strain evidence="2">F 1598</strain>
    </source>
</reference>
<dbReference type="EMBL" id="KN832988">
    <property type="protein sequence ID" value="KIM84128.1"/>
    <property type="molecule type" value="Genomic_DNA"/>
</dbReference>
<keyword evidence="2" id="KW-1185">Reference proteome</keyword>
<dbReference type="Proteomes" id="UP000054166">
    <property type="component" value="Unassembled WGS sequence"/>
</dbReference>
<accession>A0A0C3BCU2</accession>
<dbReference type="AlphaFoldDB" id="A0A0C3BCU2"/>
<reference evidence="1 2" key="1">
    <citation type="submission" date="2014-04" db="EMBL/GenBank/DDBJ databases">
        <authorList>
            <consortium name="DOE Joint Genome Institute"/>
            <person name="Kuo A."/>
            <person name="Tarkka M."/>
            <person name="Buscot F."/>
            <person name="Kohler A."/>
            <person name="Nagy L.G."/>
            <person name="Floudas D."/>
            <person name="Copeland A."/>
            <person name="Barry K.W."/>
            <person name="Cichocki N."/>
            <person name="Veneault-Fourrey C."/>
            <person name="LaButti K."/>
            <person name="Lindquist E.A."/>
            <person name="Lipzen A."/>
            <person name="Lundell T."/>
            <person name="Morin E."/>
            <person name="Murat C."/>
            <person name="Sun H."/>
            <person name="Tunlid A."/>
            <person name="Henrissat B."/>
            <person name="Grigoriev I.V."/>
            <person name="Hibbett D.S."/>
            <person name="Martin F."/>
            <person name="Nordberg H.P."/>
            <person name="Cantor M.N."/>
            <person name="Hua S.X."/>
        </authorList>
    </citation>
    <scope>NUCLEOTIDE SEQUENCE [LARGE SCALE GENOMIC DNA]</scope>
    <source>
        <strain evidence="1 2">F 1598</strain>
    </source>
</reference>
<evidence type="ECO:0000313" key="1">
    <source>
        <dbReference type="EMBL" id="KIM84128.1"/>
    </source>
</evidence>
<name>A0A0C3BCU2_PILCF</name>
<sequence length="80" mass="9185">MRRRFDAFKSTMGRPNYRTLSCTEDFAVKTNIDDSNLVKLSHKPHQGRRIQYAIPHTVASYLSPPGLGNKSRIQEHLNCI</sequence>
<proteinExistence type="predicted"/>
<dbReference type="InParanoid" id="A0A0C3BCU2"/>
<protein>
    <submittedName>
        <fullName evidence="1">Uncharacterized protein</fullName>
    </submittedName>
</protein>
<evidence type="ECO:0000313" key="2">
    <source>
        <dbReference type="Proteomes" id="UP000054166"/>
    </source>
</evidence>
<dbReference type="HOGENOM" id="CLU_2590603_0_0_1"/>
<organism evidence="1 2">
    <name type="scientific">Piloderma croceum (strain F 1598)</name>
    <dbReference type="NCBI Taxonomy" id="765440"/>
    <lineage>
        <taxon>Eukaryota</taxon>
        <taxon>Fungi</taxon>
        <taxon>Dikarya</taxon>
        <taxon>Basidiomycota</taxon>
        <taxon>Agaricomycotina</taxon>
        <taxon>Agaricomycetes</taxon>
        <taxon>Agaricomycetidae</taxon>
        <taxon>Atheliales</taxon>
        <taxon>Atheliaceae</taxon>
        <taxon>Piloderma</taxon>
    </lineage>
</organism>
<gene>
    <name evidence="1" type="ORF">PILCRDRAFT_398755</name>
</gene>